<proteinExistence type="inferred from homology"/>
<dbReference type="GO" id="GO:0008986">
    <property type="term" value="F:pyruvate, water dikinase activity"/>
    <property type="evidence" value="ECO:0007669"/>
    <property type="project" value="InterPro"/>
</dbReference>
<dbReference type="GO" id="GO:0005524">
    <property type="term" value="F:ATP binding"/>
    <property type="evidence" value="ECO:0007669"/>
    <property type="project" value="UniProtKB-KW"/>
</dbReference>
<evidence type="ECO:0000256" key="1">
    <source>
        <dbReference type="ARBA" id="ARBA00007837"/>
    </source>
</evidence>
<keyword evidence="6" id="KW-0670">Pyruvate</keyword>
<dbReference type="Gene3D" id="1.10.10.10">
    <property type="entry name" value="Winged helix-like DNA-binding domain superfamily/Winged helix DNA-binding domain"/>
    <property type="match status" value="1"/>
</dbReference>
<feature type="coiled-coil region" evidence="4">
    <location>
        <begin position="297"/>
        <end position="335"/>
    </location>
</feature>
<dbReference type="PATRIC" id="fig|1618437.3.peg.1112"/>
<dbReference type="PANTHER" id="PTHR43030:SF1">
    <property type="entry name" value="PHOSPHOENOLPYRUVATE SYNTHASE"/>
    <property type="match status" value="1"/>
</dbReference>
<dbReference type="InterPro" id="IPR036390">
    <property type="entry name" value="WH_DNA-bd_sf"/>
</dbReference>
<feature type="domain" description="PEP-utilising enzyme mobile" evidence="5">
    <location>
        <begin position="480"/>
        <end position="551"/>
    </location>
</feature>
<dbReference type="EMBL" id="LCIQ01000072">
    <property type="protein sequence ID" value="KKT57038.1"/>
    <property type="molecule type" value="Genomic_DNA"/>
</dbReference>
<keyword evidence="4" id="KW-0175">Coiled coil</keyword>
<name>A0A0G1IDY8_9BACT</name>
<evidence type="ECO:0000259" key="5">
    <source>
        <dbReference type="Pfam" id="PF00391"/>
    </source>
</evidence>
<protein>
    <submittedName>
        <fullName evidence="6">Phosphoenolpyruvate synthase/pyruvate phosphate dikinase</fullName>
    </submittedName>
</protein>
<comment type="similarity">
    <text evidence="1">Belongs to the PEP-utilizing enzyme family.</text>
</comment>
<dbReference type="InterPro" id="IPR036637">
    <property type="entry name" value="Phosphohistidine_dom_sf"/>
</dbReference>
<dbReference type="Proteomes" id="UP000034521">
    <property type="component" value="Unassembled WGS sequence"/>
</dbReference>
<dbReference type="PANTHER" id="PTHR43030">
    <property type="entry name" value="PHOSPHOENOLPYRUVATE SYNTHASE"/>
    <property type="match status" value="1"/>
</dbReference>
<evidence type="ECO:0000313" key="7">
    <source>
        <dbReference type="Proteomes" id="UP000034521"/>
    </source>
</evidence>
<dbReference type="AlphaFoldDB" id="A0A0G1IDY8"/>
<dbReference type="InterPro" id="IPR011991">
    <property type="entry name" value="ArsR-like_HTH"/>
</dbReference>
<keyword evidence="2" id="KW-0547">Nucleotide-binding</keyword>
<dbReference type="Pfam" id="PF00391">
    <property type="entry name" value="PEP-utilizers"/>
    <property type="match status" value="2"/>
</dbReference>
<reference evidence="6 7" key="1">
    <citation type="journal article" date="2015" name="Nature">
        <title>rRNA introns, odd ribosomes, and small enigmatic genomes across a large radiation of phyla.</title>
        <authorList>
            <person name="Brown C.T."/>
            <person name="Hug L.A."/>
            <person name="Thomas B.C."/>
            <person name="Sharon I."/>
            <person name="Castelle C.J."/>
            <person name="Singh A."/>
            <person name="Wilkins M.J."/>
            <person name="Williams K.H."/>
            <person name="Banfield J.F."/>
        </authorList>
    </citation>
    <scope>NUCLEOTIDE SEQUENCE [LARGE SCALE GENOMIC DNA]</scope>
</reference>
<evidence type="ECO:0000256" key="2">
    <source>
        <dbReference type="ARBA" id="ARBA00022741"/>
    </source>
</evidence>
<organism evidence="6 7">
    <name type="scientific">Candidatus Gottesmanbacteria bacterium GW2011_GWA1_44_24b</name>
    <dbReference type="NCBI Taxonomy" id="1618437"/>
    <lineage>
        <taxon>Bacteria</taxon>
        <taxon>Candidatus Gottesmaniibacteriota</taxon>
    </lineage>
</organism>
<gene>
    <name evidence="6" type="ORF">UW52_C0072G0006</name>
</gene>
<sequence length="663" mass="75898">MKNDFISARQEILSLLSSRPNEDFYINELIRITGRYPNSIQTALKKLTKDQLITSTSVGNKKFYRISKKAGMEVKQYLPPDTSFNWIKVINREGAYAFSMTVCLSNRDQLKKLYNTSMPTYWYNSLTHGLYYNSSELNSLGMNIAQKLERDSTFAQKDIALCTKLCNTLLQEAKRIPNLNLTKLNNSELKSILEKFYRMYMMLFPFLTSPFAIERYFEQKIRERVSDERQLETLLSPISTVDQEMIDVLNLASHIKQHGMDAEFEKKLTDHWQTYCWLTMFSINANPLPRDYFLNEAKNILEKIPNSEEEANKLKNEDKKRQQMLKNTLQEMNARTTLKQQVYFLQKYITLRTFRKNIICQSHYYHMPLLYEIASRLELSNVDIKFLTYEEILHGLSGQKSHNELKKRAKARQSGWAVLVWQEKISEITCTAKILKAMEQYRIVQPQKARAKLIQGTIACRGKIVGRVKIIHKISELGKIEKGDILVTKMTTPDFVVAMSRCGGIVTDEGGVTCHAAIVSREMNVPCLIATGHATSTLKDNDIVELDAHSGVVRMIETTITDAKVKQIHGKGIYAGKITGRAVVVRDVSDFPKVQKGDILITSQTTPDYLSCLYRINGLIVDEDSITSHAVLYAKALKIPTIMGTRNARDIIMDGEKIEALRS</sequence>
<dbReference type="InterPro" id="IPR018274">
    <property type="entry name" value="PEP_util_AS"/>
</dbReference>
<evidence type="ECO:0000256" key="3">
    <source>
        <dbReference type="ARBA" id="ARBA00022840"/>
    </source>
</evidence>
<feature type="domain" description="PEP-utilising enzyme mobile" evidence="5">
    <location>
        <begin position="595"/>
        <end position="657"/>
    </location>
</feature>
<evidence type="ECO:0000313" key="6">
    <source>
        <dbReference type="EMBL" id="KKT57038.1"/>
    </source>
</evidence>
<dbReference type="CDD" id="cd00090">
    <property type="entry name" value="HTH_ARSR"/>
    <property type="match status" value="1"/>
</dbReference>
<evidence type="ECO:0000256" key="4">
    <source>
        <dbReference type="SAM" id="Coils"/>
    </source>
</evidence>
<dbReference type="SUPFAM" id="SSF52009">
    <property type="entry name" value="Phosphohistidine domain"/>
    <property type="match status" value="2"/>
</dbReference>
<dbReference type="InterPro" id="IPR008279">
    <property type="entry name" value="PEP-util_enz_mobile_dom"/>
</dbReference>
<keyword evidence="3" id="KW-0067">ATP-binding</keyword>
<dbReference type="InterPro" id="IPR036388">
    <property type="entry name" value="WH-like_DNA-bd_sf"/>
</dbReference>
<accession>A0A0G1IDY8</accession>
<comment type="caution">
    <text evidence="6">The sequence shown here is derived from an EMBL/GenBank/DDBJ whole genome shotgun (WGS) entry which is preliminary data.</text>
</comment>
<keyword evidence="6" id="KW-0808">Transferase</keyword>
<keyword evidence="6" id="KW-0418">Kinase</keyword>
<dbReference type="PROSITE" id="PS00370">
    <property type="entry name" value="PEP_ENZYMES_PHOS_SITE"/>
    <property type="match status" value="1"/>
</dbReference>
<dbReference type="InterPro" id="IPR006319">
    <property type="entry name" value="PEP_synth"/>
</dbReference>
<dbReference type="Gene3D" id="3.50.30.10">
    <property type="entry name" value="Phosphohistidine domain"/>
    <property type="match status" value="2"/>
</dbReference>
<dbReference type="SUPFAM" id="SSF46785">
    <property type="entry name" value="Winged helix' DNA-binding domain"/>
    <property type="match status" value="1"/>
</dbReference>